<dbReference type="Pfam" id="PF01872">
    <property type="entry name" value="RibD_C"/>
    <property type="match status" value="1"/>
</dbReference>
<keyword evidence="15" id="KW-1185">Reference proteome</keyword>
<name>A0A0C3PV55_PHLG1</name>
<keyword evidence="7" id="KW-0521">NADP</keyword>
<dbReference type="EMBL" id="KN840444">
    <property type="protein sequence ID" value="KIP11683.1"/>
    <property type="molecule type" value="Genomic_DNA"/>
</dbReference>
<accession>A0A0C3PV55</accession>
<dbReference type="InterPro" id="IPR050765">
    <property type="entry name" value="Riboflavin_Biosynth_HTPR"/>
</dbReference>
<evidence type="ECO:0000313" key="14">
    <source>
        <dbReference type="EMBL" id="KIP11683.1"/>
    </source>
</evidence>
<dbReference type="SUPFAM" id="SSF53597">
    <property type="entry name" value="Dihydrofolate reductase-like"/>
    <property type="match status" value="1"/>
</dbReference>
<dbReference type="PANTHER" id="PTHR38011">
    <property type="entry name" value="DIHYDROFOLATE REDUCTASE FAMILY PROTEIN (AFU_ORTHOLOGUE AFUA_8G06820)"/>
    <property type="match status" value="1"/>
</dbReference>
<evidence type="ECO:0000256" key="6">
    <source>
        <dbReference type="ARBA" id="ARBA00022619"/>
    </source>
</evidence>
<evidence type="ECO:0000256" key="12">
    <source>
        <dbReference type="ARBA" id="ARBA00049020"/>
    </source>
</evidence>
<comment type="catalytic activity">
    <reaction evidence="11">
        <text>2,5-diamino-6-(1-D-ribitylamino)pyrimidin-4(3H)-one 5'-phosphate + NAD(+) = 2,5-diamino-6-(1-D-ribosylamino)pyrimidin-4(3H)-one 5'-phosphate + NADH + H(+)</text>
        <dbReference type="Rhea" id="RHEA:27274"/>
        <dbReference type="ChEBI" id="CHEBI:15378"/>
        <dbReference type="ChEBI" id="CHEBI:57540"/>
        <dbReference type="ChEBI" id="CHEBI:57945"/>
        <dbReference type="ChEBI" id="CHEBI:58890"/>
        <dbReference type="ChEBI" id="CHEBI:59545"/>
        <dbReference type="EC" id="1.1.1.302"/>
    </reaction>
</comment>
<comment type="catalytic activity">
    <reaction evidence="12">
        <text>2,5-diamino-6-(1-D-ribitylamino)pyrimidin-4(3H)-one 5'-phosphate + NADP(+) = 2,5-diamino-6-(1-D-ribosylamino)pyrimidin-4(3H)-one 5'-phosphate + NADPH + H(+)</text>
        <dbReference type="Rhea" id="RHEA:27278"/>
        <dbReference type="ChEBI" id="CHEBI:15378"/>
        <dbReference type="ChEBI" id="CHEBI:57783"/>
        <dbReference type="ChEBI" id="CHEBI:58349"/>
        <dbReference type="ChEBI" id="CHEBI:58890"/>
        <dbReference type="ChEBI" id="CHEBI:59545"/>
        <dbReference type="EC" id="1.1.1.302"/>
    </reaction>
</comment>
<keyword evidence="8" id="KW-0560">Oxidoreductase</keyword>
<evidence type="ECO:0000256" key="11">
    <source>
        <dbReference type="ARBA" id="ARBA00047550"/>
    </source>
</evidence>
<evidence type="ECO:0000259" key="13">
    <source>
        <dbReference type="Pfam" id="PF01872"/>
    </source>
</evidence>
<dbReference type="Gene3D" id="3.40.430.10">
    <property type="entry name" value="Dihydrofolate Reductase, subunit A"/>
    <property type="match status" value="1"/>
</dbReference>
<evidence type="ECO:0000256" key="10">
    <source>
        <dbReference type="ARBA" id="ARBA00031630"/>
    </source>
</evidence>
<evidence type="ECO:0000256" key="1">
    <source>
        <dbReference type="ARBA" id="ARBA00003555"/>
    </source>
</evidence>
<evidence type="ECO:0000256" key="2">
    <source>
        <dbReference type="ARBA" id="ARBA00005104"/>
    </source>
</evidence>
<keyword evidence="6" id="KW-0686">Riboflavin biosynthesis</keyword>
<evidence type="ECO:0000256" key="9">
    <source>
        <dbReference type="ARBA" id="ARBA00030073"/>
    </source>
</evidence>
<dbReference type="EC" id="1.1.1.302" evidence="4"/>
<evidence type="ECO:0000256" key="5">
    <source>
        <dbReference type="ARBA" id="ARBA00015035"/>
    </source>
</evidence>
<dbReference type="GO" id="GO:0009231">
    <property type="term" value="P:riboflavin biosynthetic process"/>
    <property type="evidence" value="ECO:0007669"/>
    <property type="project" value="UniProtKB-KW"/>
</dbReference>
<reference evidence="14 15" key="1">
    <citation type="journal article" date="2014" name="PLoS Genet.">
        <title>Analysis of the Phlebiopsis gigantea genome, transcriptome and secretome provides insight into its pioneer colonization strategies of wood.</title>
        <authorList>
            <person name="Hori C."/>
            <person name="Ishida T."/>
            <person name="Igarashi K."/>
            <person name="Samejima M."/>
            <person name="Suzuki H."/>
            <person name="Master E."/>
            <person name="Ferreira P."/>
            <person name="Ruiz-Duenas F.J."/>
            <person name="Held B."/>
            <person name="Canessa P."/>
            <person name="Larrondo L.F."/>
            <person name="Schmoll M."/>
            <person name="Druzhinina I.S."/>
            <person name="Kubicek C.P."/>
            <person name="Gaskell J.A."/>
            <person name="Kersten P."/>
            <person name="St John F."/>
            <person name="Glasner J."/>
            <person name="Sabat G."/>
            <person name="Splinter BonDurant S."/>
            <person name="Syed K."/>
            <person name="Yadav J."/>
            <person name="Mgbeahuruike A.C."/>
            <person name="Kovalchuk A."/>
            <person name="Asiegbu F.O."/>
            <person name="Lackner G."/>
            <person name="Hoffmeister D."/>
            <person name="Rencoret J."/>
            <person name="Gutierrez A."/>
            <person name="Sun H."/>
            <person name="Lindquist E."/>
            <person name="Barry K."/>
            <person name="Riley R."/>
            <person name="Grigoriev I.V."/>
            <person name="Henrissat B."/>
            <person name="Kues U."/>
            <person name="Berka R.M."/>
            <person name="Martinez A.T."/>
            <person name="Covert S.F."/>
            <person name="Blanchette R.A."/>
            <person name="Cullen D."/>
        </authorList>
    </citation>
    <scope>NUCLEOTIDE SEQUENCE [LARGE SCALE GENOMIC DNA]</scope>
    <source>
        <strain evidence="14 15">11061_1 CR5-6</strain>
    </source>
</reference>
<evidence type="ECO:0000256" key="4">
    <source>
        <dbReference type="ARBA" id="ARBA00012851"/>
    </source>
</evidence>
<protein>
    <recommendedName>
        <fullName evidence="5">2,5-diamino-6-ribosylamino-4(3H)-pyrimidinone 5'-phosphate reductase</fullName>
        <ecNumber evidence="4">1.1.1.302</ecNumber>
    </recommendedName>
    <alternativeName>
        <fullName evidence="10">2,5-diamino-6-(5-phospho-D-ribosylamino)pyrimidin-4(3H)-one reductase</fullName>
    </alternativeName>
    <alternativeName>
        <fullName evidence="9">2,5-diamino-6-ribitylamino-4(3H)-pyrimidinone 5'-phosphate synthase</fullName>
    </alternativeName>
</protein>
<comment type="function">
    <text evidence="1">Catalyzes an early step in riboflavin biosynthesis, the NADPH-dependent reduction of the ribose side chain of 2,5-diamino-6-ribosylamino-4(3H)-pyrimidinone 5'-phosphate, yielding 2,5-diamino-6-ribitylamino-4(3H)-pyrimidinone 5'-phosphate.</text>
</comment>
<dbReference type="InterPro" id="IPR024072">
    <property type="entry name" value="DHFR-like_dom_sf"/>
</dbReference>
<comment type="similarity">
    <text evidence="3">Belongs to the HTP reductase family.</text>
</comment>
<dbReference type="AlphaFoldDB" id="A0A0C3PV55"/>
<dbReference type="STRING" id="745531.A0A0C3PV55"/>
<comment type="pathway">
    <text evidence="2">Cofactor biosynthesis; riboflavin biosynthesis.</text>
</comment>
<evidence type="ECO:0000313" key="15">
    <source>
        <dbReference type="Proteomes" id="UP000053257"/>
    </source>
</evidence>
<dbReference type="InterPro" id="IPR002734">
    <property type="entry name" value="RibDG_C"/>
</dbReference>
<gene>
    <name evidence="14" type="ORF">PHLGIDRAFT_114267</name>
</gene>
<dbReference type="PANTHER" id="PTHR38011:SF7">
    <property type="entry name" value="2,5-DIAMINO-6-RIBOSYLAMINO-4(3H)-PYRIMIDINONE 5'-PHOSPHATE REDUCTASE"/>
    <property type="match status" value="1"/>
</dbReference>
<proteinExistence type="inferred from homology"/>
<dbReference type="OrthoDB" id="5432at2759"/>
<evidence type="ECO:0000256" key="3">
    <source>
        <dbReference type="ARBA" id="ARBA00009723"/>
    </source>
</evidence>
<organism evidence="14 15">
    <name type="scientific">Phlebiopsis gigantea (strain 11061_1 CR5-6)</name>
    <name type="common">White-rot fungus</name>
    <name type="synonym">Peniophora gigantea</name>
    <dbReference type="NCBI Taxonomy" id="745531"/>
    <lineage>
        <taxon>Eukaryota</taxon>
        <taxon>Fungi</taxon>
        <taxon>Dikarya</taxon>
        <taxon>Basidiomycota</taxon>
        <taxon>Agaricomycotina</taxon>
        <taxon>Agaricomycetes</taxon>
        <taxon>Polyporales</taxon>
        <taxon>Phanerochaetaceae</taxon>
        <taxon>Phlebiopsis</taxon>
    </lineage>
</organism>
<evidence type="ECO:0000256" key="7">
    <source>
        <dbReference type="ARBA" id="ARBA00022857"/>
    </source>
</evidence>
<dbReference type="Proteomes" id="UP000053257">
    <property type="component" value="Unassembled WGS sequence"/>
</dbReference>
<sequence length="282" mass="31019">MLTTEVPRPPAVLLDTFFDPSNDLTGLSLYTGDDNALMPTPRSLDESRPYVTLTFAQSLDAKIAGKGGKQLILSGSESMAMTHWMRRMHDAIMVGIGTALNDDPQLNTRRLPPLPAEHSHKYHLPRPVVLDTNLRLSSNCKLLKNYKAGNGRRPWIVTIAPRTDIGWWNNRRTVLEEAGVQIIEVESNDGQVHIPALLRKLRELGVRSLMVEGGARVIQSFFNESQAKVFDSVIVTVAPTFVGEDGVGYGANISGGSVQNLKHVQSALFGRDIVVVLESKEV</sequence>
<dbReference type="GO" id="GO:0008703">
    <property type="term" value="F:5-amino-6-(5-phosphoribosylamino)uracil reductase activity"/>
    <property type="evidence" value="ECO:0007669"/>
    <property type="project" value="InterPro"/>
</dbReference>
<dbReference type="HOGENOM" id="CLU_036590_6_0_1"/>
<evidence type="ECO:0000256" key="8">
    <source>
        <dbReference type="ARBA" id="ARBA00023002"/>
    </source>
</evidence>
<feature type="domain" description="Bacterial bifunctional deaminase-reductase C-terminal" evidence="13">
    <location>
        <begin position="49"/>
        <end position="275"/>
    </location>
</feature>